<proteinExistence type="predicted"/>
<evidence type="ECO:0000256" key="4">
    <source>
        <dbReference type="ARBA" id="ARBA00022837"/>
    </source>
</evidence>
<dbReference type="Pfam" id="PF18884">
    <property type="entry name" value="TSP3_bac"/>
    <property type="match status" value="4"/>
</dbReference>
<evidence type="ECO:0000256" key="5">
    <source>
        <dbReference type="SAM" id="MobiDB-lite"/>
    </source>
</evidence>
<keyword evidence="3 6" id="KW-0732">Signal</keyword>
<feature type="region of interest" description="Disordered" evidence="5">
    <location>
        <begin position="711"/>
        <end position="793"/>
    </location>
</feature>
<name>A0ABP9UVP1_9BACT</name>
<evidence type="ECO:0000256" key="1">
    <source>
        <dbReference type="ARBA" id="ARBA00004613"/>
    </source>
</evidence>
<feature type="chain" id="PRO_5046061438" evidence="6">
    <location>
        <begin position="36"/>
        <end position="877"/>
    </location>
</feature>
<organism evidence="7 8">
    <name type="scientific">Haloferula sargassicola</name>
    <dbReference type="NCBI Taxonomy" id="490096"/>
    <lineage>
        <taxon>Bacteria</taxon>
        <taxon>Pseudomonadati</taxon>
        <taxon>Verrucomicrobiota</taxon>
        <taxon>Verrucomicrobiia</taxon>
        <taxon>Verrucomicrobiales</taxon>
        <taxon>Verrucomicrobiaceae</taxon>
        <taxon>Haloferula</taxon>
    </lineage>
</organism>
<feature type="compositionally biased region" description="Acidic residues" evidence="5">
    <location>
        <begin position="777"/>
        <end position="787"/>
    </location>
</feature>
<keyword evidence="8" id="KW-1185">Reference proteome</keyword>
<sequence length="877" mass="91846">MTTLRPDAPALRPFPGPSPRLTCLFLALAPALASATDFPIGVNFGENAAYQLAPTESAGAPGFIQDHWNNLGRWGNPTVLNDHTGTATAVTLKWDATGIWQSGANEALGGNHKLMKGYLDSNGTLINADFNGVFGSDDDKPTLLITGLDTWMADQGLTSYKVVVYSEGDSNAGDRATRVWLAEADAASPVNGDPGLGADLTERVDIIDQSGWGADPTFVRVTGTSGVGNYTVFNGITASSIYLRIEEAGSNPWRSPINGFQIVGTDVPLADDSDSDGLPDLWEENYGLDPADDGSVNPDNGPDGDPDHDNRTHLQEYNDGTNPVKADSDDDGLDDGEEAALGTLPLDPDTDDDDLPDGWEVDNGLDPLDDGTADPDQGANGDPDNDLFLNIQEYEIGTDPQDEDTDDDGYTDAAEDLFGSWAGTDATGTDPRKADTDDDGIPDGEENPDLDYVAGVTPGTDPNFADTDGDGQTDRWEFLLGTDPTDEADKQPMVDVVNPGFELPEIPATTSYLTEVPDGWSIARAPVTDEVFVETLASLGLIGGEGLQYAGIQDIGNYIYQDTGVPFEPDTTYIIDLAGSTRGGFDVGVVEFGLFSSDDIGTPVAGYPGRMDLAGIRTASGNPDADNLENHFRDATALATIGSGLLGRPYVLVTGSTVPSGNLVAYIRHASGFRVMFDNIRIIAIPNTVDHDSDALPDAWELASNLSNQDDGSTLALNGPNGDPDNDSSLNANELATGSNPQDPDTDGDGLDDGVETATGIFVGASDTGTSPIAADTDGDGSSDSDEILAGTDPNDPLDFPFTGGPTVSAAAFNGAAFEITVEGLDPAKTYTLARSTTMEGFTALGDPVTGTDQVTFSDPAPPTGRAFYVIEEVTAP</sequence>
<evidence type="ECO:0000313" key="7">
    <source>
        <dbReference type="EMBL" id="GAA5484776.1"/>
    </source>
</evidence>
<dbReference type="InterPro" id="IPR053180">
    <property type="entry name" value="Ca-binding_acidic-repeat"/>
</dbReference>
<evidence type="ECO:0000256" key="6">
    <source>
        <dbReference type="SAM" id="SignalP"/>
    </source>
</evidence>
<dbReference type="PANTHER" id="PTHR37467:SF1">
    <property type="entry name" value="EXPORTED CALCIUM-BINDING GLYCOPROTEIN"/>
    <property type="match status" value="1"/>
</dbReference>
<gene>
    <name evidence="7" type="ORF">Hsar01_04022</name>
</gene>
<evidence type="ECO:0000256" key="3">
    <source>
        <dbReference type="ARBA" id="ARBA00022729"/>
    </source>
</evidence>
<comment type="caution">
    <text evidence="7">The sequence shown here is derived from an EMBL/GenBank/DDBJ whole genome shotgun (WGS) entry which is preliminary data.</text>
</comment>
<feature type="signal peptide" evidence="6">
    <location>
        <begin position="1"/>
        <end position="35"/>
    </location>
</feature>
<feature type="compositionally biased region" description="Low complexity" evidence="5">
    <location>
        <begin position="293"/>
        <end position="303"/>
    </location>
</feature>
<evidence type="ECO:0000313" key="8">
    <source>
        <dbReference type="Proteomes" id="UP001476282"/>
    </source>
</evidence>
<keyword evidence="4" id="KW-0106">Calcium</keyword>
<feature type="compositionally biased region" description="Acidic residues" evidence="5">
    <location>
        <begin position="744"/>
        <end position="755"/>
    </location>
</feature>
<dbReference type="InterPro" id="IPR059100">
    <property type="entry name" value="TSP3_bac"/>
</dbReference>
<feature type="compositionally biased region" description="Acidic residues" evidence="5">
    <location>
        <begin position="348"/>
        <end position="360"/>
    </location>
</feature>
<evidence type="ECO:0000256" key="2">
    <source>
        <dbReference type="ARBA" id="ARBA00022525"/>
    </source>
</evidence>
<feature type="region of interest" description="Disordered" evidence="5">
    <location>
        <begin position="268"/>
        <end position="386"/>
    </location>
</feature>
<feature type="region of interest" description="Disordered" evidence="5">
    <location>
        <begin position="419"/>
        <end position="448"/>
    </location>
</feature>
<feature type="compositionally biased region" description="Acidic residues" evidence="5">
    <location>
        <begin position="436"/>
        <end position="448"/>
    </location>
</feature>
<accession>A0ABP9UVP1</accession>
<dbReference type="EMBL" id="BAABRI010000035">
    <property type="protein sequence ID" value="GAA5484776.1"/>
    <property type="molecule type" value="Genomic_DNA"/>
</dbReference>
<feature type="compositionally biased region" description="Acidic residues" evidence="5">
    <location>
        <begin position="269"/>
        <end position="283"/>
    </location>
</feature>
<keyword evidence="2" id="KW-0964">Secreted</keyword>
<reference evidence="7 8" key="1">
    <citation type="submission" date="2024-02" db="EMBL/GenBank/DDBJ databases">
        <title>Haloferula sargassicola NBRC 104335.</title>
        <authorList>
            <person name="Ichikawa N."/>
            <person name="Katano-Makiyama Y."/>
            <person name="Hidaka K."/>
        </authorList>
    </citation>
    <scope>NUCLEOTIDE SEQUENCE [LARGE SCALE GENOMIC DNA]</scope>
    <source>
        <strain evidence="7 8">NBRC 104335</strain>
    </source>
</reference>
<comment type="subcellular location">
    <subcellularLocation>
        <location evidence="1">Secreted</location>
    </subcellularLocation>
</comment>
<feature type="compositionally biased region" description="Polar residues" evidence="5">
    <location>
        <begin position="727"/>
        <end position="742"/>
    </location>
</feature>
<feature type="compositionally biased region" description="Basic and acidic residues" evidence="5">
    <location>
        <begin position="305"/>
        <end position="316"/>
    </location>
</feature>
<feature type="compositionally biased region" description="Acidic residues" evidence="5">
    <location>
        <begin position="328"/>
        <end position="338"/>
    </location>
</feature>
<dbReference type="PANTHER" id="PTHR37467">
    <property type="entry name" value="EXPORTED CALCIUM-BINDING GLYCOPROTEIN-RELATED"/>
    <property type="match status" value="1"/>
</dbReference>
<protein>
    <submittedName>
        <fullName evidence="7">Uncharacterized protein</fullName>
    </submittedName>
</protein>
<dbReference type="Proteomes" id="UP001476282">
    <property type="component" value="Unassembled WGS sequence"/>
</dbReference>